<dbReference type="Proteomes" id="UP001500879">
    <property type="component" value="Unassembled WGS sequence"/>
</dbReference>
<dbReference type="Pfam" id="PF01276">
    <property type="entry name" value="OKR_DC_1"/>
    <property type="match status" value="2"/>
</dbReference>
<dbReference type="RefSeq" id="WP_344022876.1">
    <property type="nucleotide sequence ID" value="NZ_BAAABX010000023.1"/>
</dbReference>
<dbReference type="InterPro" id="IPR015424">
    <property type="entry name" value="PyrdxlP-dep_Trfase"/>
</dbReference>
<feature type="domain" description="Orn/Lys/Arg decarboxylases family 1 pyridoxal-P attachment site" evidence="2">
    <location>
        <begin position="572"/>
        <end position="756"/>
    </location>
</feature>
<dbReference type="SUPFAM" id="SSF53383">
    <property type="entry name" value="PLP-dependent transferases"/>
    <property type="match status" value="1"/>
</dbReference>
<evidence type="ECO:0000313" key="4">
    <source>
        <dbReference type="Proteomes" id="UP001500879"/>
    </source>
</evidence>
<keyword evidence="4" id="KW-1185">Reference proteome</keyword>
<name>A0ABN0YMV6_9ACTN</name>
<evidence type="ECO:0000313" key="3">
    <source>
        <dbReference type="EMBL" id="GAA0401618.1"/>
    </source>
</evidence>
<feature type="compositionally biased region" description="Low complexity" evidence="1">
    <location>
        <begin position="8"/>
        <end position="20"/>
    </location>
</feature>
<accession>A0ABN0YMV6</accession>
<organism evidence="3 4">
    <name type="scientific">Streptomyces luteireticuli</name>
    <dbReference type="NCBI Taxonomy" id="173858"/>
    <lineage>
        <taxon>Bacteria</taxon>
        <taxon>Bacillati</taxon>
        <taxon>Actinomycetota</taxon>
        <taxon>Actinomycetes</taxon>
        <taxon>Kitasatosporales</taxon>
        <taxon>Streptomycetaceae</taxon>
        <taxon>Streptomyces</taxon>
    </lineage>
</organism>
<reference evidence="3 4" key="1">
    <citation type="journal article" date="2019" name="Int. J. Syst. Evol. Microbiol.">
        <title>The Global Catalogue of Microorganisms (GCM) 10K type strain sequencing project: providing services to taxonomists for standard genome sequencing and annotation.</title>
        <authorList>
            <consortium name="The Broad Institute Genomics Platform"/>
            <consortium name="The Broad Institute Genome Sequencing Center for Infectious Disease"/>
            <person name="Wu L."/>
            <person name="Ma J."/>
        </authorList>
    </citation>
    <scope>NUCLEOTIDE SEQUENCE [LARGE SCALE GENOMIC DNA]</scope>
    <source>
        <strain evidence="3 4">JCM 4788</strain>
    </source>
</reference>
<evidence type="ECO:0000256" key="1">
    <source>
        <dbReference type="SAM" id="MobiDB-lite"/>
    </source>
</evidence>
<dbReference type="InterPro" id="IPR000310">
    <property type="entry name" value="Orn/Lys/Arg_deCO2ase_major_dom"/>
</dbReference>
<evidence type="ECO:0000259" key="2">
    <source>
        <dbReference type="Pfam" id="PF01276"/>
    </source>
</evidence>
<dbReference type="InterPro" id="IPR015421">
    <property type="entry name" value="PyrdxlP-dep_Trfase_major"/>
</dbReference>
<sequence length="932" mass="103683">MEPSTASTGPAAQGTGRTAAGQGVSAYNSVAQLQTDLWWSIADTARRLATPGLGAAERAEAAAVLDRTLADVEVLAFYFSHPGRQVAETLRGQASESYLELSRTAERIGRGLIGDVPISTAAVTGREDGSADATHPAQDRRPRFDVLVVADLSEAEETRILRELRAVRRREDAFVYDIVAVPSFVDAAVAVLVNPWIQAVVVRPDFRNRSAVDLTLLHRLVPPAGHPDLDYFTAAERARVLARQVREVRPEVDLHLVEQASIEQLAAQVGREFDAVFLQQEDVLDLHLTILRGVGRRYRTPFYSALLDYARKPAGVFHAMPVSRGNSVVRSPWIHDMCDFYGLNIFLAETSATAGGLDSLLEPQGAIREAQDLAARAFGARRTYFVTNGTSTANKIVTQALVAPGDVVLVDRNCHKSHHYAQVMAGSNVAYLDSYSIDAYSMYGAIPLADIKRTLLTYRREGRLDRVALISLTNCTFDGVVYDVERVMIECLAIKPDLVFLWDEAWFAFARFHPVYRRRTAMAAAARLTERFGTAEYRREYERHRERIRGMTDDELMRERLLPDPDEVRIRAYATQSTHKTLTSLRQGSMIHVHDDDFARRSEEAFHEAYMTHTSTSPNYQVLASLDVGRRQVELEGFELVLRQVELAMSLRDRIAEHPLLAKYFRVLSSSDLIPDEYRPWGTECPVRAGPVAMDEAWGVDEFVLDPCRVTIEISATGIDGDTFKRVQLMDRWGIQVNKTTRNTVLAMTNIGTTRTAVAHLLRALIGIAEELESATGRMTPEQKRAFDLRADELAHDHPPLPDFSRFHAAFRADPTGAAADGDMRRAYYMAYREELCEFVSADEARRRVNAGLPVVSAIFVTPYPPGFPILVPGQEFSKDILDFMDALDTKEIHGYDPVRGYRVFVPSALAGGTGGTSRQPDGNGRPATGRT</sequence>
<dbReference type="Gene3D" id="3.40.640.10">
    <property type="entry name" value="Type I PLP-dependent aspartate aminotransferase-like (Major domain)"/>
    <property type="match status" value="1"/>
</dbReference>
<feature type="domain" description="Orn/Lys/Arg decarboxylases family 1 pyridoxal-P attachment site" evidence="2">
    <location>
        <begin position="300"/>
        <end position="525"/>
    </location>
</feature>
<feature type="region of interest" description="Disordered" evidence="1">
    <location>
        <begin position="1"/>
        <end position="20"/>
    </location>
</feature>
<dbReference type="InterPro" id="IPR011193">
    <property type="entry name" value="Orn/lys/arg_de-COase"/>
</dbReference>
<protein>
    <submittedName>
        <fullName evidence="3">Decarboxylase</fullName>
    </submittedName>
</protein>
<dbReference type="EMBL" id="BAAABX010000023">
    <property type="protein sequence ID" value="GAA0401618.1"/>
    <property type="molecule type" value="Genomic_DNA"/>
</dbReference>
<feature type="region of interest" description="Disordered" evidence="1">
    <location>
        <begin position="912"/>
        <end position="932"/>
    </location>
</feature>
<proteinExistence type="predicted"/>
<comment type="caution">
    <text evidence="3">The sequence shown here is derived from an EMBL/GenBank/DDBJ whole genome shotgun (WGS) entry which is preliminary data.</text>
</comment>
<dbReference type="PANTHER" id="PTHR45229:SF3">
    <property type="entry name" value="BIODEGRADATIVE ARGININE DECARBOXYLASE"/>
    <property type="match status" value="1"/>
</dbReference>
<dbReference type="Gene3D" id="3.90.100.10">
    <property type="entry name" value="Orn/Lys/Arg decarboxylase, C-terminal domain"/>
    <property type="match status" value="1"/>
</dbReference>
<dbReference type="PANTHER" id="PTHR45229">
    <property type="entry name" value="CONSTITUTIVE ORNITHINE DECARBOXYLASE"/>
    <property type="match status" value="1"/>
</dbReference>
<gene>
    <name evidence="3" type="ORF">GCM10010357_23370</name>
</gene>